<dbReference type="PANTHER" id="PTHR11588">
    <property type="entry name" value="TUBULIN"/>
    <property type="match status" value="1"/>
</dbReference>
<evidence type="ECO:0000256" key="16">
    <source>
        <dbReference type="ARBA" id="ARBA00034296"/>
    </source>
</evidence>
<evidence type="ECO:0000256" key="3">
    <source>
        <dbReference type="ARBA" id="ARBA00009636"/>
    </source>
</evidence>
<dbReference type="GO" id="GO:0005525">
    <property type="term" value="F:GTP binding"/>
    <property type="evidence" value="ECO:0007669"/>
    <property type="project" value="UniProtKB-KW"/>
</dbReference>
<dbReference type="SUPFAM" id="SSF52490">
    <property type="entry name" value="Tubulin nucleotide-binding domain-like"/>
    <property type="match status" value="1"/>
</dbReference>
<dbReference type="CDD" id="cd02186">
    <property type="entry name" value="alpha_tubulin"/>
    <property type="match status" value="1"/>
</dbReference>
<keyword evidence="18" id="KW-0175">Coiled coil</keyword>
<protein>
    <recommendedName>
        <fullName evidence="20">C2H2-type domain-containing protein</fullName>
    </recommendedName>
</protein>
<name>A0A1V6P0K1_PENDC</name>
<dbReference type="InterPro" id="IPR037103">
    <property type="entry name" value="Tubulin/FtsZ-like_C"/>
</dbReference>
<dbReference type="PROSITE" id="PS00028">
    <property type="entry name" value="ZINC_FINGER_C2H2_1"/>
    <property type="match status" value="1"/>
</dbReference>
<keyword evidence="12" id="KW-0342">GTP-binding</keyword>
<keyword evidence="7" id="KW-0479">Metal-binding</keyword>
<evidence type="ECO:0000256" key="2">
    <source>
        <dbReference type="ARBA" id="ARBA00004245"/>
    </source>
</evidence>
<dbReference type="PRINTS" id="PR01162">
    <property type="entry name" value="ALPHATUBULIN"/>
</dbReference>
<dbReference type="STRING" id="69771.A0A1V6P0K1"/>
<dbReference type="InterPro" id="IPR003008">
    <property type="entry name" value="Tubulin_FtsZ_GTPase"/>
</dbReference>
<keyword evidence="22" id="KW-1185">Reference proteome</keyword>
<dbReference type="InterPro" id="IPR008280">
    <property type="entry name" value="Tub_FtsZ_C"/>
</dbReference>
<evidence type="ECO:0000256" key="8">
    <source>
        <dbReference type="ARBA" id="ARBA00022741"/>
    </source>
</evidence>
<dbReference type="GO" id="GO:0005200">
    <property type="term" value="F:structural constituent of cytoskeleton"/>
    <property type="evidence" value="ECO:0007669"/>
    <property type="project" value="InterPro"/>
</dbReference>
<evidence type="ECO:0000256" key="1">
    <source>
        <dbReference type="ARBA" id="ARBA00001946"/>
    </source>
</evidence>
<proteinExistence type="inferred from homology"/>
<evidence type="ECO:0000256" key="17">
    <source>
        <dbReference type="ARBA" id="ARBA00049117"/>
    </source>
</evidence>
<comment type="subunit">
    <text evidence="4">Dimer of alpha and beta chains. A typical microtubule is a hollow water-filled tube with an outer diameter of 25 nm and an inner diameter of 15 nM. Alpha-beta heterodimers associate head-to-tail to form protofilaments running lengthwise along the microtubule wall with the beta-tubulin subunit facing the microtubule plus end conferring a structural polarity. Microtubules usually have 13 protofilaments but different protofilament numbers can be found in some organisms and specialized cells.</text>
</comment>
<dbReference type="FunFam" id="1.10.287.600:FF:000005">
    <property type="entry name" value="Tubulin alpha chain"/>
    <property type="match status" value="1"/>
</dbReference>
<keyword evidence="13" id="KW-0804">Transcription</keyword>
<keyword evidence="8" id="KW-0547">Nucleotide-binding</keyword>
<dbReference type="GO" id="GO:0005874">
    <property type="term" value="C:microtubule"/>
    <property type="evidence" value="ECO:0007669"/>
    <property type="project" value="UniProtKB-KW"/>
</dbReference>
<comment type="subcellular location">
    <subcellularLocation>
        <location evidence="2">Cytoplasm</location>
        <location evidence="2">Cytoskeleton</location>
    </subcellularLocation>
</comment>
<reference evidence="22" key="1">
    <citation type="journal article" date="2017" name="Nat. Microbiol.">
        <title>Global analysis of biosynthetic gene clusters reveals vast potential of secondary metabolite production in Penicillium species.</title>
        <authorList>
            <person name="Nielsen J.C."/>
            <person name="Grijseels S."/>
            <person name="Prigent S."/>
            <person name="Ji B."/>
            <person name="Dainat J."/>
            <person name="Nielsen K.F."/>
            <person name="Frisvad J.C."/>
            <person name="Workman M."/>
            <person name="Nielsen J."/>
        </authorList>
    </citation>
    <scope>NUCLEOTIDE SEQUENCE [LARGE SCALE GENOMIC DNA]</scope>
    <source>
        <strain evidence="22">IBT 11843</strain>
    </source>
</reference>
<comment type="similarity">
    <text evidence="3">Belongs to the tubulin family.</text>
</comment>
<evidence type="ECO:0000256" key="13">
    <source>
        <dbReference type="ARBA" id="ARBA00023163"/>
    </source>
</evidence>
<evidence type="ECO:0000256" key="7">
    <source>
        <dbReference type="ARBA" id="ARBA00022723"/>
    </source>
</evidence>
<keyword evidence="5" id="KW-0963">Cytoplasm</keyword>
<evidence type="ECO:0000256" key="10">
    <source>
        <dbReference type="ARBA" id="ARBA00022842"/>
    </source>
</evidence>
<dbReference type="SMART" id="SM00864">
    <property type="entry name" value="Tubulin"/>
    <property type="match status" value="1"/>
</dbReference>
<organism evidence="21 22">
    <name type="scientific">Penicillium decumbens</name>
    <dbReference type="NCBI Taxonomy" id="69771"/>
    <lineage>
        <taxon>Eukaryota</taxon>
        <taxon>Fungi</taxon>
        <taxon>Dikarya</taxon>
        <taxon>Ascomycota</taxon>
        <taxon>Pezizomycotina</taxon>
        <taxon>Eurotiomycetes</taxon>
        <taxon>Eurotiomycetidae</taxon>
        <taxon>Eurotiales</taxon>
        <taxon>Aspergillaceae</taxon>
        <taxon>Penicillium</taxon>
    </lineage>
</organism>
<keyword evidence="14" id="KW-0206">Cytoskeleton</keyword>
<dbReference type="OrthoDB" id="1662883at2759"/>
<dbReference type="GO" id="GO:0008270">
    <property type="term" value="F:zinc ion binding"/>
    <property type="evidence" value="ECO:0007669"/>
    <property type="project" value="InterPro"/>
</dbReference>
<accession>A0A1V6P0K1</accession>
<dbReference type="CDD" id="cd00067">
    <property type="entry name" value="GAL4"/>
    <property type="match status" value="1"/>
</dbReference>
<feature type="region of interest" description="Disordered" evidence="19">
    <location>
        <begin position="190"/>
        <end position="270"/>
    </location>
</feature>
<dbReference type="Pfam" id="PF03953">
    <property type="entry name" value="Tubulin_C"/>
    <property type="match status" value="1"/>
</dbReference>
<comment type="cofactor">
    <cofactor evidence="1">
        <name>Mg(2+)</name>
        <dbReference type="ChEBI" id="CHEBI:18420"/>
    </cofactor>
</comment>
<dbReference type="GO" id="GO:0000981">
    <property type="term" value="F:DNA-binding transcription factor activity, RNA polymerase II-specific"/>
    <property type="evidence" value="ECO:0007669"/>
    <property type="project" value="InterPro"/>
</dbReference>
<sequence>MDRSDRGPIFLVRASSLGGRSAAAKQERLRQTITQLRSWYVWQYGPITGPSLEMTVVQSAQIGLRPVYHSQLASFLSAHPNHNFNIVITGFDGLLTSVDGMIEIFGDRPGLGLTMFHLGSNQFVEIDIHAIIQIWQAYKTLDPVATEFLSQLNEGARHRMELSDAFRRRNLVHRNQIRFVAPNHDTDHSSFTADLMNHSPLTAPNHDPDHSSFTTHNQNSSDPSYHLMDHSPVTAHNQSSSDPSYHLMDHSPVTAHNEISSDPSYHLMDHSPVTAHNEISSDPSYHPIDHSPDATGATANGLGDLSLDGAGWSGRKPKACDYCHKRKKRCTHELDETNARPDHTTEHAAAAIPSHTTDEDFTATLISQWQCGACDMLCQNKAGLVRHITTKHVGDPTATPLFLKEPTVITRTYLAKCSGCGKLFPDPIDEIRTGTYRQLFHPEQLISGKEDAANNYARGHYTVGKEMVDEVVERVRHVADNCSSLQGFLVFHSFGGGTGSGFGSLLLEKLAYEYGKKAKLEFSVYPSPRVSTAVVEPYNAVLSTHSTIEHADCTFLVDNEAVYDICRRNLEIPRPDYEHLNRVIAQVVSSITSSIRFDGALNIDLAEFQTNLVPFPRIHFPLIAYAPVISSNRSSHESFKVQDLTYLCAEPSNQMVVCDPTKGKYMAVTLMYRGDVVPSDCNKAVAALKTKPSFQLVDWCPTGFKLGVNFSKPTRVPDSAMAPVDRSVSMLSNTTAIAEAWSRLDHKFDLMYSKRAFVHWYVGEGMEEGEFSEAREDLAALEKDYEEVAGDSDKLEDAAEY</sequence>
<comment type="catalytic activity">
    <reaction evidence="17">
        <text>GTP + H2O = GDP + phosphate + H(+)</text>
        <dbReference type="Rhea" id="RHEA:19669"/>
        <dbReference type="ChEBI" id="CHEBI:15377"/>
        <dbReference type="ChEBI" id="CHEBI:15378"/>
        <dbReference type="ChEBI" id="CHEBI:37565"/>
        <dbReference type="ChEBI" id="CHEBI:43474"/>
        <dbReference type="ChEBI" id="CHEBI:58189"/>
    </reaction>
    <physiologicalReaction direction="left-to-right" evidence="17">
        <dbReference type="Rhea" id="RHEA:19670"/>
    </physiologicalReaction>
</comment>
<dbReference type="InterPro" id="IPR013087">
    <property type="entry name" value="Znf_C2H2_type"/>
</dbReference>
<dbReference type="SMART" id="SM00865">
    <property type="entry name" value="Tubulin_C"/>
    <property type="match status" value="1"/>
</dbReference>
<evidence type="ECO:0000259" key="20">
    <source>
        <dbReference type="PROSITE" id="PS00028"/>
    </source>
</evidence>
<dbReference type="AlphaFoldDB" id="A0A1V6P0K1"/>
<gene>
    <name evidence="21" type="ORF">PENDEC_c024G05668</name>
</gene>
<feature type="coiled-coil region" evidence="18">
    <location>
        <begin position="771"/>
        <end position="798"/>
    </location>
</feature>
<evidence type="ECO:0000256" key="5">
    <source>
        <dbReference type="ARBA" id="ARBA00022490"/>
    </source>
</evidence>
<evidence type="ECO:0000256" key="14">
    <source>
        <dbReference type="ARBA" id="ARBA00023212"/>
    </source>
</evidence>
<dbReference type="InterPro" id="IPR000217">
    <property type="entry name" value="Tubulin"/>
</dbReference>
<feature type="domain" description="C2H2-type" evidence="20">
    <location>
        <begin position="371"/>
        <end position="392"/>
    </location>
</feature>
<evidence type="ECO:0000256" key="9">
    <source>
        <dbReference type="ARBA" id="ARBA00022801"/>
    </source>
</evidence>
<keyword evidence="11" id="KW-0805">Transcription regulation</keyword>
<feature type="compositionally biased region" description="Polar residues" evidence="19">
    <location>
        <begin position="234"/>
        <end position="243"/>
    </location>
</feature>
<evidence type="ECO:0000256" key="11">
    <source>
        <dbReference type="ARBA" id="ARBA00023015"/>
    </source>
</evidence>
<dbReference type="Gene3D" id="3.40.50.1440">
    <property type="entry name" value="Tubulin/FtsZ, GTPase domain"/>
    <property type="match status" value="1"/>
</dbReference>
<dbReference type="Gene3D" id="3.30.1330.20">
    <property type="entry name" value="Tubulin/FtsZ, C-terminal domain"/>
    <property type="match status" value="1"/>
</dbReference>
<evidence type="ECO:0000256" key="12">
    <source>
        <dbReference type="ARBA" id="ARBA00023134"/>
    </source>
</evidence>
<dbReference type="EMBL" id="MDYL01000024">
    <property type="protein sequence ID" value="OQD70347.1"/>
    <property type="molecule type" value="Genomic_DNA"/>
</dbReference>
<dbReference type="InterPro" id="IPR018316">
    <property type="entry name" value="Tubulin/FtsZ_2-layer-sand-dom"/>
</dbReference>
<dbReference type="PROSITE" id="PS00227">
    <property type="entry name" value="TUBULIN"/>
    <property type="match status" value="1"/>
</dbReference>
<keyword evidence="6" id="KW-0493">Microtubule</keyword>
<keyword evidence="15" id="KW-0539">Nucleus</keyword>
<evidence type="ECO:0000313" key="22">
    <source>
        <dbReference type="Proteomes" id="UP000191522"/>
    </source>
</evidence>
<dbReference type="InterPro" id="IPR002452">
    <property type="entry name" value="Alpha_tubulin"/>
</dbReference>
<dbReference type="GO" id="GO:0016787">
    <property type="term" value="F:hydrolase activity"/>
    <property type="evidence" value="ECO:0007669"/>
    <property type="project" value="UniProtKB-KW"/>
</dbReference>
<evidence type="ECO:0000313" key="21">
    <source>
        <dbReference type="EMBL" id="OQD70347.1"/>
    </source>
</evidence>
<dbReference type="InterPro" id="IPR036525">
    <property type="entry name" value="Tubulin/FtsZ_GTPase_sf"/>
</dbReference>
<dbReference type="Pfam" id="PF00091">
    <property type="entry name" value="Tubulin"/>
    <property type="match status" value="1"/>
</dbReference>
<comment type="caution">
    <text evidence="21">The sequence shown here is derived from an EMBL/GenBank/DDBJ whole genome shotgun (WGS) entry which is preliminary data.</text>
</comment>
<evidence type="ECO:0000256" key="4">
    <source>
        <dbReference type="ARBA" id="ARBA00011747"/>
    </source>
</evidence>
<evidence type="ECO:0000256" key="18">
    <source>
        <dbReference type="SAM" id="Coils"/>
    </source>
</evidence>
<keyword evidence="9" id="KW-0378">Hydrolase</keyword>
<keyword evidence="10" id="KW-0460">Magnesium</keyword>
<feature type="compositionally biased region" description="Polar residues" evidence="19">
    <location>
        <begin position="211"/>
        <end position="223"/>
    </location>
</feature>
<dbReference type="GO" id="GO:0007017">
    <property type="term" value="P:microtubule-based process"/>
    <property type="evidence" value="ECO:0007669"/>
    <property type="project" value="InterPro"/>
</dbReference>
<evidence type="ECO:0000256" key="15">
    <source>
        <dbReference type="ARBA" id="ARBA00023242"/>
    </source>
</evidence>
<comment type="function">
    <text evidence="16">Tubulin is the major constituent of microtubules, a cylinder consisting of laterally associated linear protofilaments composed of alpha- and beta-tubulin heterodimers. Microtubules grow by the addition of GTP-tubulin dimers to the microtubule end, where a stabilizing cap forms. Below the cap, tubulin dimers are in GDP-bound state, owing to GTPase activity of alpha-tubulin.</text>
</comment>
<dbReference type="InterPro" id="IPR023123">
    <property type="entry name" value="Tubulin_C"/>
</dbReference>
<evidence type="ECO:0000256" key="19">
    <source>
        <dbReference type="SAM" id="MobiDB-lite"/>
    </source>
</evidence>
<dbReference type="PRINTS" id="PR01161">
    <property type="entry name" value="TUBULIN"/>
</dbReference>
<dbReference type="Proteomes" id="UP000191522">
    <property type="component" value="Unassembled WGS sequence"/>
</dbReference>
<dbReference type="InterPro" id="IPR001138">
    <property type="entry name" value="Zn2Cys6_DnaBD"/>
</dbReference>
<evidence type="ECO:0000256" key="6">
    <source>
        <dbReference type="ARBA" id="ARBA00022701"/>
    </source>
</evidence>
<dbReference type="SUPFAM" id="SSF55307">
    <property type="entry name" value="Tubulin C-terminal domain-like"/>
    <property type="match status" value="1"/>
</dbReference>
<dbReference type="InterPro" id="IPR017975">
    <property type="entry name" value="Tubulin_CS"/>
</dbReference>
<dbReference type="Gene3D" id="1.10.287.600">
    <property type="entry name" value="Helix hairpin bin"/>
    <property type="match status" value="1"/>
</dbReference>
<dbReference type="FunFam" id="3.40.50.1440:FF:000011">
    <property type="entry name" value="Tubulin alpha chain"/>
    <property type="match status" value="1"/>
</dbReference>